<evidence type="ECO:0000313" key="2">
    <source>
        <dbReference type="Proteomes" id="UP001292094"/>
    </source>
</evidence>
<evidence type="ECO:0000313" key="1">
    <source>
        <dbReference type="EMBL" id="KAK4299529.1"/>
    </source>
</evidence>
<name>A0AAE1NZX4_9EUCA</name>
<dbReference type="EMBL" id="JAWZYT010003220">
    <property type="protein sequence ID" value="KAK4299529.1"/>
    <property type="molecule type" value="Genomic_DNA"/>
</dbReference>
<accession>A0AAE1NZX4</accession>
<proteinExistence type="predicted"/>
<sequence>MLVGADRWRREAVGGMIRFVAEAEWKTERGAVWRKMRRKGISFRKEEMKEEYRGTINGGEVRAGGREGQVEVKTKCEEKEVVSAGEASKKMEL</sequence>
<reference evidence="1" key="1">
    <citation type="submission" date="2023-11" db="EMBL/GenBank/DDBJ databases">
        <title>Genome assemblies of two species of porcelain crab, Petrolisthes cinctipes and Petrolisthes manimaculis (Anomura: Porcellanidae).</title>
        <authorList>
            <person name="Angst P."/>
        </authorList>
    </citation>
    <scope>NUCLEOTIDE SEQUENCE</scope>
    <source>
        <strain evidence="1">PB745_02</strain>
        <tissue evidence="1">Gill</tissue>
    </source>
</reference>
<comment type="caution">
    <text evidence="1">The sequence shown here is derived from an EMBL/GenBank/DDBJ whole genome shotgun (WGS) entry which is preliminary data.</text>
</comment>
<gene>
    <name evidence="1" type="ORF">Pmani_028195</name>
</gene>
<protein>
    <submittedName>
        <fullName evidence="1">Uncharacterized protein</fullName>
    </submittedName>
</protein>
<keyword evidence="2" id="KW-1185">Reference proteome</keyword>
<dbReference type="AlphaFoldDB" id="A0AAE1NZX4"/>
<organism evidence="1 2">
    <name type="scientific">Petrolisthes manimaculis</name>
    <dbReference type="NCBI Taxonomy" id="1843537"/>
    <lineage>
        <taxon>Eukaryota</taxon>
        <taxon>Metazoa</taxon>
        <taxon>Ecdysozoa</taxon>
        <taxon>Arthropoda</taxon>
        <taxon>Crustacea</taxon>
        <taxon>Multicrustacea</taxon>
        <taxon>Malacostraca</taxon>
        <taxon>Eumalacostraca</taxon>
        <taxon>Eucarida</taxon>
        <taxon>Decapoda</taxon>
        <taxon>Pleocyemata</taxon>
        <taxon>Anomura</taxon>
        <taxon>Galatheoidea</taxon>
        <taxon>Porcellanidae</taxon>
        <taxon>Petrolisthes</taxon>
    </lineage>
</organism>
<dbReference type="Proteomes" id="UP001292094">
    <property type="component" value="Unassembled WGS sequence"/>
</dbReference>